<keyword evidence="15" id="KW-0675">Receptor</keyword>
<evidence type="ECO:0000256" key="13">
    <source>
        <dbReference type="SAM" id="SignalP"/>
    </source>
</evidence>
<evidence type="ECO:0000256" key="2">
    <source>
        <dbReference type="ARBA" id="ARBA00022448"/>
    </source>
</evidence>
<comment type="caution">
    <text evidence="15">The sequence shown here is derived from an EMBL/GenBank/DDBJ whole genome shotgun (WGS) entry which is preliminary data.</text>
</comment>
<dbReference type="InterPro" id="IPR000531">
    <property type="entry name" value="Beta-barrel_TonB"/>
</dbReference>
<keyword evidence="7" id="KW-0406">Ion transport</keyword>
<keyword evidence="6" id="KW-0408">Iron</keyword>
<dbReference type="NCBIfam" id="TIGR04056">
    <property type="entry name" value="OMP_RagA_SusC"/>
    <property type="match status" value="1"/>
</dbReference>
<comment type="similarity">
    <text evidence="11 12">Belongs to the TonB-dependent receptor family.</text>
</comment>
<keyword evidence="2 11" id="KW-0813">Transport</keyword>
<evidence type="ECO:0000259" key="14">
    <source>
        <dbReference type="SMART" id="SM00965"/>
    </source>
</evidence>
<evidence type="ECO:0000256" key="5">
    <source>
        <dbReference type="ARBA" id="ARBA00022692"/>
    </source>
</evidence>
<evidence type="ECO:0000256" key="4">
    <source>
        <dbReference type="ARBA" id="ARBA00022496"/>
    </source>
</evidence>
<dbReference type="InterPro" id="IPR039426">
    <property type="entry name" value="TonB-dep_rcpt-like"/>
</dbReference>
<evidence type="ECO:0000256" key="7">
    <source>
        <dbReference type="ARBA" id="ARBA00023065"/>
    </source>
</evidence>
<dbReference type="InterPro" id="IPR008969">
    <property type="entry name" value="CarboxyPept-like_regulatory"/>
</dbReference>
<feature type="chain" id="PRO_5045118627" evidence="13">
    <location>
        <begin position="18"/>
        <end position="936"/>
    </location>
</feature>
<proteinExistence type="inferred from homology"/>
<evidence type="ECO:0000256" key="12">
    <source>
        <dbReference type="RuleBase" id="RU003357"/>
    </source>
</evidence>
<evidence type="ECO:0000313" key="16">
    <source>
        <dbReference type="Proteomes" id="UP001501411"/>
    </source>
</evidence>
<dbReference type="InterPro" id="IPR036942">
    <property type="entry name" value="Beta-barrel_TonB_sf"/>
</dbReference>
<dbReference type="Pfam" id="PF07660">
    <property type="entry name" value="STN"/>
    <property type="match status" value="1"/>
</dbReference>
<dbReference type="InterPro" id="IPR023997">
    <property type="entry name" value="TonB-dep_OMP_SusC/RagA_CS"/>
</dbReference>
<evidence type="ECO:0000256" key="11">
    <source>
        <dbReference type="PROSITE-ProRule" id="PRU01360"/>
    </source>
</evidence>
<keyword evidence="8 12" id="KW-0798">TonB box</keyword>
<dbReference type="SMART" id="SM00965">
    <property type="entry name" value="STN"/>
    <property type="match status" value="1"/>
</dbReference>
<dbReference type="Pfam" id="PF07715">
    <property type="entry name" value="Plug"/>
    <property type="match status" value="1"/>
</dbReference>
<dbReference type="PROSITE" id="PS52016">
    <property type="entry name" value="TONB_DEPENDENT_REC_3"/>
    <property type="match status" value="1"/>
</dbReference>
<dbReference type="Gene3D" id="2.170.130.10">
    <property type="entry name" value="TonB-dependent receptor, plug domain"/>
    <property type="match status" value="1"/>
</dbReference>
<organism evidence="15 16">
    <name type="scientific">Olivibacter ginsenosidimutans</name>
    <dbReference type="NCBI Taxonomy" id="1176537"/>
    <lineage>
        <taxon>Bacteria</taxon>
        <taxon>Pseudomonadati</taxon>
        <taxon>Bacteroidota</taxon>
        <taxon>Sphingobacteriia</taxon>
        <taxon>Sphingobacteriales</taxon>
        <taxon>Sphingobacteriaceae</taxon>
        <taxon>Olivibacter</taxon>
    </lineage>
</organism>
<name>A0ABP9BZY5_9SPHI</name>
<dbReference type="PANTHER" id="PTHR32552">
    <property type="entry name" value="FERRICHROME IRON RECEPTOR-RELATED"/>
    <property type="match status" value="1"/>
</dbReference>
<dbReference type="InterPro" id="IPR012910">
    <property type="entry name" value="Plug_dom"/>
</dbReference>
<evidence type="ECO:0000256" key="3">
    <source>
        <dbReference type="ARBA" id="ARBA00022452"/>
    </source>
</evidence>
<evidence type="ECO:0000256" key="9">
    <source>
        <dbReference type="ARBA" id="ARBA00023136"/>
    </source>
</evidence>
<evidence type="ECO:0000256" key="6">
    <source>
        <dbReference type="ARBA" id="ARBA00023004"/>
    </source>
</evidence>
<keyword evidence="4" id="KW-0410">Iron transport</keyword>
<accession>A0ABP9BZY5</accession>
<evidence type="ECO:0000256" key="8">
    <source>
        <dbReference type="ARBA" id="ARBA00023077"/>
    </source>
</evidence>
<protein>
    <submittedName>
        <fullName evidence="15">TonB-dependent receptor</fullName>
    </submittedName>
</protein>
<evidence type="ECO:0000256" key="10">
    <source>
        <dbReference type="ARBA" id="ARBA00023237"/>
    </source>
</evidence>
<feature type="signal peptide" evidence="13">
    <location>
        <begin position="1"/>
        <end position="17"/>
    </location>
</feature>
<dbReference type="InterPro" id="IPR023996">
    <property type="entry name" value="TonB-dep_OMP_SusC/RagA"/>
</dbReference>
<keyword evidence="10 11" id="KW-0998">Cell outer membrane</keyword>
<dbReference type="Pfam" id="PF13715">
    <property type="entry name" value="CarbopepD_reg_2"/>
    <property type="match status" value="1"/>
</dbReference>
<dbReference type="EMBL" id="BAABIQ010000042">
    <property type="protein sequence ID" value="GAA4802582.1"/>
    <property type="molecule type" value="Genomic_DNA"/>
</dbReference>
<dbReference type="Gene3D" id="2.40.170.20">
    <property type="entry name" value="TonB-dependent receptor, beta-barrel domain"/>
    <property type="match status" value="1"/>
</dbReference>
<keyword evidence="5 11" id="KW-0812">Transmembrane</keyword>
<dbReference type="InterPro" id="IPR037066">
    <property type="entry name" value="Plug_dom_sf"/>
</dbReference>
<keyword evidence="13" id="KW-0732">Signal</keyword>
<keyword evidence="16" id="KW-1185">Reference proteome</keyword>
<dbReference type="SUPFAM" id="SSF49464">
    <property type="entry name" value="Carboxypeptidase regulatory domain-like"/>
    <property type="match status" value="1"/>
</dbReference>
<feature type="domain" description="Secretin/TonB short N-terminal" evidence="14">
    <location>
        <begin position="46"/>
        <end position="97"/>
    </location>
</feature>
<dbReference type="Proteomes" id="UP001501411">
    <property type="component" value="Unassembled WGS sequence"/>
</dbReference>
<keyword evidence="9 11" id="KW-0472">Membrane</keyword>
<dbReference type="InterPro" id="IPR011662">
    <property type="entry name" value="Secretin/TonB_short_N"/>
</dbReference>
<dbReference type="NCBIfam" id="TIGR04057">
    <property type="entry name" value="SusC_RagA_signa"/>
    <property type="match status" value="1"/>
</dbReference>
<dbReference type="RefSeq" id="WP_345233650.1">
    <property type="nucleotide sequence ID" value="NZ_BAABIQ010000042.1"/>
</dbReference>
<reference evidence="16" key="1">
    <citation type="journal article" date="2019" name="Int. J. Syst. Evol. Microbiol.">
        <title>The Global Catalogue of Microorganisms (GCM) 10K type strain sequencing project: providing services to taxonomists for standard genome sequencing and annotation.</title>
        <authorList>
            <consortium name="The Broad Institute Genomics Platform"/>
            <consortium name="The Broad Institute Genome Sequencing Center for Infectious Disease"/>
            <person name="Wu L."/>
            <person name="Ma J."/>
        </authorList>
    </citation>
    <scope>NUCLEOTIDE SEQUENCE [LARGE SCALE GENOMIC DNA]</scope>
    <source>
        <strain evidence="16">JCM 18200</strain>
    </source>
</reference>
<dbReference type="SUPFAM" id="SSF56935">
    <property type="entry name" value="Porins"/>
    <property type="match status" value="1"/>
</dbReference>
<evidence type="ECO:0000313" key="15">
    <source>
        <dbReference type="EMBL" id="GAA4802582.1"/>
    </source>
</evidence>
<dbReference type="PANTHER" id="PTHR32552:SF81">
    <property type="entry name" value="TONB-DEPENDENT OUTER MEMBRANE RECEPTOR"/>
    <property type="match status" value="1"/>
</dbReference>
<sequence length="936" mass="101749">MKLTLLLVAAFSIGVHAAGKAQQVSLSVQNASIKETLMVLGKQIPYRFLYNEEQLKKAGKVTIAVSNKPLLEVLDQVLTQKQLGYKLHNHTITILANTKDQDSNPKIPQEVEVGGTVRDSVDVLPGVSVFVKGAPGKGATTNSNGQYRLRIPADAILVFRSIGYADQEVPVNGQSVIDITLHAIASRLDEVVVVGYGTQKKGDLTGSISSLSADDLTKGGAVNNVAQAIQGRASGVVVTQNSKAPGGSMSIRIRGSNSISSSNEPLYVIDGFPSNNGVNINPDDVESMEILKDASATAIYGSRGANGVVMITTKRGKAGEGSLLYSGYVGSQKAINPYHLLDGKAYMNLANDLYKEISGQEGIENGAYTQSQLNSDVNTDWVKEATQTALVQNHNLQFRGGSEKTKVLASAGYFDQDGILKTTDFKRISGRINLDQTINDYIKAGVTVFGQRENSNYQVYDGNILNSNVLYGVLTYDPTVPLYDAEGNFGRPPGGIGDNPVANLLARQNDVQKDKINGNMYLEIKPMEGLTARFNAGTELLHDQLGTYLSKNSYQGSIDNGVASRSDYNLTHNLLDMYVTYNKDIDKHHFDVMGGYSYEKFINDNKGIDVYGFSTDLYGYNNLGAAATISGVNSYKSENMLISFFGRINYSFDNKYLFTATVRRDGSSRFGADHKWGTFPSGSFAWKVINEPFMQHQQWLTDLKLRLGYGRTGNERIGNYASYGLMSNANYTYDGSTNSSGTYLNSSSPANSTLKWESTDQYNAGVDLAFLNDRVAVTMDAYYKKTNDLLVKLNLPYYTGYSSGQSNVGSVSNKGFEFAVSTKNLTGAFTWDTKLNFAVNHNKVLSLGGESDIFLTSAKPMGTVSEEAYAVIREGEPLGSLFGYQYIGVIQQGETYAAQPNSKAGDLSLRMLMAMVLLILPIVPLSAQLTRNLHTG</sequence>
<gene>
    <name evidence="15" type="ORF">GCM10023231_34450</name>
</gene>
<keyword evidence="3 11" id="KW-1134">Transmembrane beta strand</keyword>
<comment type="subcellular location">
    <subcellularLocation>
        <location evidence="1 11">Cell outer membrane</location>
        <topology evidence="1 11">Multi-pass membrane protein</topology>
    </subcellularLocation>
</comment>
<dbReference type="Pfam" id="PF00593">
    <property type="entry name" value="TonB_dep_Rec_b-barrel"/>
    <property type="match status" value="1"/>
</dbReference>
<evidence type="ECO:0000256" key="1">
    <source>
        <dbReference type="ARBA" id="ARBA00004571"/>
    </source>
</evidence>